<evidence type="ECO:0000313" key="1">
    <source>
        <dbReference type="EMBL" id="GIF09862.1"/>
    </source>
</evidence>
<proteinExistence type="predicted"/>
<dbReference type="EMBL" id="BOMW01000107">
    <property type="protein sequence ID" value="GIF09862.1"/>
    <property type="molecule type" value="Genomic_DNA"/>
</dbReference>
<organism evidence="1 2">
    <name type="scientific">Actinoplanes siamensis</name>
    <dbReference type="NCBI Taxonomy" id="1223317"/>
    <lineage>
        <taxon>Bacteria</taxon>
        <taxon>Bacillati</taxon>
        <taxon>Actinomycetota</taxon>
        <taxon>Actinomycetes</taxon>
        <taxon>Micromonosporales</taxon>
        <taxon>Micromonosporaceae</taxon>
        <taxon>Actinoplanes</taxon>
    </lineage>
</organism>
<accession>A0A919TPJ8</accession>
<sequence length="120" mass="13256">MPREPMVSGGVVGGSLNGSISAAYVFAQTSQGSSVDIPAATSWSPWARIRRASFHAATCSRRTLSRHLMIFRWRFASRSCYSARRVRITLGANGNRSTFHLRQYLGEIVFNAALDMVHPP</sequence>
<evidence type="ECO:0000313" key="2">
    <source>
        <dbReference type="Proteomes" id="UP000629619"/>
    </source>
</evidence>
<dbReference type="AlphaFoldDB" id="A0A919TPJ8"/>
<dbReference type="Proteomes" id="UP000629619">
    <property type="component" value="Unassembled WGS sequence"/>
</dbReference>
<reference evidence="1" key="1">
    <citation type="submission" date="2021-01" db="EMBL/GenBank/DDBJ databases">
        <title>Whole genome shotgun sequence of Actinoplanes siamensis NBRC 109076.</title>
        <authorList>
            <person name="Komaki H."/>
            <person name="Tamura T."/>
        </authorList>
    </citation>
    <scope>NUCLEOTIDE SEQUENCE</scope>
    <source>
        <strain evidence="1">NBRC 109076</strain>
    </source>
</reference>
<keyword evidence="2" id="KW-1185">Reference proteome</keyword>
<comment type="caution">
    <text evidence="1">The sequence shown here is derived from an EMBL/GenBank/DDBJ whole genome shotgun (WGS) entry which is preliminary data.</text>
</comment>
<gene>
    <name evidence="1" type="ORF">Asi03nite_74000</name>
</gene>
<name>A0A919TPJ8_9ACTN</name>
<protein>
    <submittedName>
        <fullName evidence="1">Uncharacterized protein</fullName>
    </submittedName>
</protein>